<comment type="caution">
    <text evidence="2">The sequence shown here is derived from an EMBL/GenBank/DDBJ whole genome shotgun (WGS) entry which is preliminary data.</text>
</comment>
<feature type="region of interest" description="Disordered" evidence="1">
    <location>
        <begin position="247"/>
        <end position="270"/>
    </location>
</feature>
<sequence>MEGQQLMLKVTGEVRLATRGVEGLSLPLAAARKLKTDQIRRGYQRLYAELTVSPAIYERLCTEGLQHPSFTDRFHAFLSLSSSAKLLKVTLVGLPHQYGRRDEGLAQLHSDMQHNLSSFGHIIDSGTIRGTSGIYSVKGYVVLERFPEPNQQRDEAPRPELQHNVHWVYQPLAYSTSATTASLLDDVSINDHATWSSTKPYCRYCHGDYPLKGCQFRQQAIIYYWCNESGHIAKYCDRKNVYGVSGSPNKKTRKTPIASATEKPPISTPDSVTSLDKNFVVSDEANIEATSPLDVTLITVQEASGIPTILKQPGSEKSKYARFLRSATNKMLTSEDSTYTNNSTIPVVPAVKVCPHCKKEGQVRKQHRNCEFHVPHQTKLSGKPLPSNEDTEMMEYSDPSVHTTSNDLANKDDMSIDAQGGITSEHLVASHSAEALCSTSNEMLDAAVQFYSKLYSPELIDNPAIDDLLSAIPDSLRLSDLNQRFLTNSFIYDDLIEGFSRCPRRSSPGLDGLLYEILHLIFIYPAFKNLVLQHLSFSPSEGRLPKGSQKLAPNFSDKCR</sequence>
<dbReference type="Proteomes" id="UP000716291">
    <property type="component" value="Unassembled WGS sequence"/>
</dbReference>
<organism evidence="2 3">
    <name type="scientific">Rhizopus oryzae</name>
    <name type="common">Mucormycosis agent</name>
    <name type="synonym">Rhizopus arrhizus var. delemar</name>
    <dbReference type="NCBI Taxonomy" id="64495"/>
    <lineage>
        <taxon>Eukaryota</taxon>
        <taxon>Fungi</taxon>
        <taxon>Fungi incertae sedis</taxon>
        <taxon>Mucoromycota</taxon>
        <taxon>Mucoromycotina</taxon>
        <taxon>Mucoromycetes</taxon>
        <taxon>Mucorales</taxon>
        <taxon>Mucorineae</taxon>
        <taxon>Rhizopodaceae</taxon>
        <taxon>Rhizopus</taxon>
    </lineage>
</organism>
<dbReference type="OrthoDB" id="10272071at2759"/>
<dbReference type="AlphaFoldDB" id="A0A9P6X732"/>
<evidence type="ECO:0000313" key="2">
    <source>
        <dbReference type="EMBL" id="KAG1306758.1"/>
    </source>
</evidence>
<gene>
    <name evidence="2" type="ORF">G6F64_007345</name>
</gene>
<evidence type="ECO:0000256" key="1">
    <source>
        <dbReference type="SAM" id="MobiDB-lite"/>
    </source>
</evidence>
<name>A0A9P6X732_RHIOR</name>
<accession>A0A9P6X732</accession>
<proteinExistence type="predicted"/>
<evidence type="ECO:0000313" key="3">
    <source>
        <dbReference type="Proteomes" id="UP000716291"/>
    </source>
</evidence>
<protein>
    <recommendedName>
        <fullName evidence="4">CCHC-type domain-containing protein</fullName>
    </recommendedName>
</protein>
<keyword evidence="3" id="KW-1185">Reference proteome</keyword>
<reference evidence="2" key="1">
    <citation type="journal article" date="2020" name="Microb. Genom.">
        <title>Genetic diversity of clinical and environmental Mucorales isolates obtained from an investigation of mucormycosis cases among solid organ transplant recipients.</title>
        <authorList>
            <person name="Nguyen M.H."/>
            <person name="Kaul D."/>
            <person name="Muto C."/>
            <person name="Cheng S.J."/>
            <person name="Richter R.A."/>
            <person name="Bruno V.M."/>
            <person name="Liu G."/>
            <person name="Beyhan S."/>
            <person name="Sundermann A.J."/>
            <person name="Mounaud S."/>
            <person name="Pasculle A.W."/>
            <person name="Nierman W.C."/>
            <person name="Driscoll E."/>
            <person name="Cumbie R."/>
            <person name="Clancy C.J."/>
            <person name="Dupont C.L."/>
        </authorList>
    </citation>
    <scope>NUCLEOTIDE SEQUENCE</scope>
    <source>
        <strain evidence="2">GL11</strain>
    </source>
</reference>
<dbReference type="EMBL" id="JAANQT010001071">
    <property type="protein sequence ID" value="KAG1306758.1"/>
    <property type="molecule type" value="Genomic_DNA"/>
</dbReference>
<evidence type="ECO:0008006" key="4">
    <source>
        <dbReference type="Google" id="ProtNLM"/>
    </source>
</evidence>